<protein>
    <submittedName>
        <fullName evidence="1">Uncharacterized protein</fullName>
    </submittedName>
</protein>
<reference evidence="1 2" key="1">
    <citation type="submission" date="2019-11" db="EMBL/GenBank/DDBJ databases">
        <title>Spirosoma endbachense sp. nov., isolated from a natural salt meadow.</title>
        <authorList>
            <person name="Rojas J."/>
            <person name="Ambika Manirajan B."/>
            <person name="Ratering S."/>
            <person name="Suarez C."/>
            <person name="Geissler-Plaum R."/>
            <person name="Schnell S."/>
        </authorList>
    </citation>
    <scope>NUCLEOTIDE SEQUENCE [LARGE SCALE GENOMIC DNA]</scope>
    <source>
        <strain evidence="1 2">I-24</strain>
    </source>
</reference>
<accession>A0A6P1VY45</accession>
<dbReference type="RefSeq" id="WP_162386724.1">
    <property type="nucleotide sequence ID" value="NZ_CP045997.1"/>
</dbReference>
<dbReference type="EMBL" id="CP045997">
    <property type="protein sequence ID" value="QHV96316.1"/>
    <property type="molecule type" value="Genomic_DNA"/>
</dbReference>
<sequence length="169" mass="19173">MVFFFTTISQQGENREFSIMGDLEAGFSILDYIGKRGDILLKAPVVDGHRTSELPLDSFYGSTSLPGMEALEQDWTHILSKPVNIRSVCAQLLPDLIARRVERHKICIGQLEQAVVLAELRLQHVSDTIHGEPHRTRMLNQLEMVLKRHRENLSTEQASLYALLDQSPH</sequence>
<dbReference type="Proteomes" id="UP000464577">
    <property type="component" value="Chromosome"/>
</dbReference>
<proteinExistence type="predicted"/>
<organism evidence="1 2">
    <name type="scientific">Spirosoma endbachense</name>
    <dbReference type="NCBI Taxonomy" id="2666025"/>
    <lineage>
        <taxon>Bacteria</taxon>
        <taxon>Pseudomonadati</taxon>
        <taxon>Bacteroidota</taxon>
        <taxon>Cytophagia</taxon>
        <taxon>Cytophagales</taxon>
        <taxon>Cytophagaceae</taxon>
        <taxon>Spirosoma</taxon>
    </lineage>
</organism>
<dbReference type="KEGG" id="senf:GJR95_15385"/>
<dbReference type="AlphaFoldDB" id="A0A6P1VY45"/>
<name>A0A6P1VY45_9BACT</name>
<evidence type="ECO:0000313" key="1">
    <source>
        <dbReference type="EMBL" id="QHV96316.1"/>
    </source>
</evidence>
<gene>
    <name evidence="1" type="ORF">GJR95_15385</name>
</gene>
<evidence type="ECO:0000313" key="2">
    <source>
        <dbReference type="Proteomes" id="UP000464577"/>
    </source>
</evidence>
<keyword evidence="2" id="KW-1185">Reference proteome</keyword>